<feature type="active site" description="Schiff-base intermediate with substrate; via pyruvic acid" evidence="14">
    <location>
        <position position="104"/>
    </location>
</feature>
<feature type="binding site" evidence="15">
    <location>
        <position position="306"/>
    </location>
    <ligand>
        <name>substrate</name>
    </ligand>
</feature>
<evidence type="ECO:0000256" key="10">
    <source>
        <dbReference type="ARBA" id="ARBA00023145"/>
    </source>
</evidence>
<dbReference type="InterPro" id="IPR001985">
    <property type="entry name" value="S-AdoMet_decarboxylase_euk"/>
</dbReference>
<evidence type="ECO:0000256" key="1">
    <source>
        <dbReference type="ARBA" id="ARBA00001928"/>
    </source>
</evidence>
<dbReference type="PANTHER" id="PTHR11570:SF0">
    <property type="entry name" value="S-ADENOSYLMETHIONINE DECARBOXYLASE PROENZYME"/>
    <property type="match status" value="1"/>
</dbReference>
<gene>
    <name evidence="19" type="ORF">DM01DRAFT_1322525</name>
</gene>
<feature type="active site" description="Proton acceptor; for processing activity" evidence="14">
    <location>
        <position position="325"/>
    </location>
</feature>
<evidence type="ECO:0000256" key="6">
    <source>
        <dbReference type="ARBA" id="ARBA00022793"/>
    </source>
</evidence>
<name>A0A1X2GH21_9FUNG</name>
<organism evidence="19 20">
    <name type="scientific">Hesseltinella vesiculosa</name>
    <dbReference type="NCBI Taxonomy" id="101127"/>
    <lineage>
        <taxon>Eukaryota</taxon>
        <taxon>Fungi</taxon>
        <taxon>Fungi incertae sedis</taxon>
        <taxon>Mucoromycota</taxon>
        <taxon>Mucoromycotina</taxon>
        <taxon>Mucoromycetes</taxon>
        <taxon>Mucorales</taxon>
        <taxon>Cunninghamellaceae</taxon>
        <taxon>Hesseltinella</taxon>
    </lineage>
</organism>
<feature type="chain" id="PRO_5042320425" description="S-adenosylmethionine decarboxylase beta chain" evidence="18">
    <location>
        <begin position="1"/>
        <end position="103"/>
    </location>
</feature>
<evidence type="ECO:0000256" key="13">
    <source>
        <dbReference type="ARBA" id="ARBA00023317"/>
    </source>
</evidence>
<dbReference type="GO" id="GO:0008295">
    <property type="term" value="P:spermidine biosynthetic process"/>
    <property type="evidence" value="ECO:0007669"/>
    <property type="project" value="UniProtKB-KW"/>
</dbReference>
<dbReference type="Proteomes" id="UP000242146">
    <property type="component" value="Unassembled WGS sequence"/>
</dbReference>
<dbReference type="UniPathway" id="UPA00331">
    <property type="reaction ID" value="UER00451"/>
</dbReference>
<evidence type="ECO:0000256" key="8">
    <source>
        <dbReference type="ARBA" id="ARBA00023066"/>
    </source>
</evidence>
<dbReference type="Gene3D" id="3.60.90.10">
    <property type="entry name" value="S-adenosylmethionine decarboxylase"/>
    <property type="match status" value="2"/>
</dbReference>
<keyword evidence="11" id="KW-0456">Lyase</keyword>
<keyword evidence="6" id="KW-0210">Decarboxylase</keyword>
<comment type="similarity">
    <text evidence="3">Belongs to the eukaryotic AdoMetDC family.</text>
</comment>
<comment type="cofactor">
    <cofactor evidence="1">
        <name>pyruvate</name>
        <dbReference type="ChEBI" id="CHEBI:15361"/>
    </cofactor>
</comment>
<feature type="site" description="Cleavage (non-hydrolytic); by autolysis" evidence="17">
    <location>
        <begin position="103"/>
        <end position="104"/>
    </location>
</feature>
<dbReference type="PIRSF" id="PIRSF001355">
    <property type="entry name" value="S-AdenosylMet_decarboxylase"/>
    <property type="match status" value="1"/>
</dbReference>
<protein>
    <recommendedName>
        <fullName evidence="4">adenosylmethionine decarboxylase</fullName>
        <ecNumber evidence="4">4.1.1.50</ecNumber>
    </recommendedName>
</protein>
<evidence type="ECO:0000256" key="5">
    <source>
        <dbReference type="ARBA" id="ARBA00022691"/>
    </source>
</evidence>
<dbReference type="InterPro" id="IPR048283">
    <property type="entry name" value="AdoMetDC-like"/>
</dbReference>
<keyword evidence="9" id="KW-0620">Polyamine biosynthesis</keyword>
<feature type="binding site" evidence="15">
    <location>
        <position position="329"/>
    </location>
    <ligand>
        <name>substrate</name>
    </ligand>
</feature>
<evidence type="ECO:0000256" key="11">
    <source>
        <dbReference type="ARBA" id="ARBA00023239"/>
    </source>
</evidence>
<dbReference type="PANTHER" id="PTHR11570">
    <property type="entry name" value="S-ADENOSYLMETHIONINE DECARBOXYLASE"/>
    <property type="match status" value="1"/>
</dbReference>
<proteinExistence type="inferred from homology"/>
<dbReference type="STRING" id="101127.A0A1X2GH21"/>
<comment type="caution">
    <text evidence="19">The sequence shown here is derived from an EMBL/GenBank/DDBJ whole genome shotgun (WGS) entry which is preliminary data.</text>
</comment>
<accession>A0A1X2GH21</accession>
<feature type="active site" description="Proton donor; for catalytic activity" evidence="14">
    <location>
        <position position="118"/>
    </location>
</feature>
<feature type="binding site" evidence="15">
    <location>
        <position position="103"/>
    </location>
    <ligand>
        <name>substrate</name>
    </ligand>
</feature>
<evidence type="ECO:0000256" key="4">
    <source>
        <dbReference type="ARBA" id="ARBA00012357"/>
    </source>
</evidence>
<evidence type="ECO:0000256" key="18">
    <source>
        <dbReference type="PIRSR" id="PIRSR001355-5"/>
    </source>
</evidence>
<comment type="pathway">
    <text evidence="2">Amine and polyamine biosynthesis; S-adenosylmethioninamine biosynthesis; S-adenosylmethioninamine from S-adenosyl-L-methionine: step 1/1.</text>
</comment>
<dbReference type="OrthoDB" id="1068353at2759"/>
<dbReference type="GO" id="GO:0005829">
    <property type="term" value="C:cytosol"/>
    <property type="evidence" value="ECO:0007669"/>
    <property type="project" value="TreeGrafter"/>
</dbReference>
<evidence type="ECO:0000313" key="20">
    <source>
        <dbReference type="Proteomes" id="UP000242146"/>
    </source>
</evidence>
<feature type="active site" description="Proton acceptor; for processing activity" evidence="14">
    <location>
        <position position="312"/>
    </location>
</feature>
<dbReference type="InterPro" id="IPR016067">
    <property type="entry name" value="S-AdoMet_deCO2ase_core"/>
</dbReference>
<dbReference type="EMBL" id="MCGT01000015">
    <property type="protein sequence ID" value="ORX53572.1"/>
    <property type="molecule type" value="Genomic_DNA"/>
</dbReference>
<feature type="chain" id="PRO_5042320423" description="S-adenosylmethionine decarboxylase alpha chain" evidence="18">
    <location>
        <begin position="104"/>
        <end position="427"/>
    </location>
</feature>
<keyword evidence="5" id="KW-0949">S-adenosyl-L-methionine</keyword>
<keyword evidence="12" id="KW-0704">Schiff base</keyword>
<dbReference type="Pfam" id="PF01536">
    <property type="entry name" value="SAM_decarbox"/>
    <property type="match status" value="1"/>
</dbReference>
<dbReference type="GO" id="GO:0006597">
    <property type="term" value="P:spermine biosynthetic process"/>
    <property type="evidence" value="ECO:0007669"/>
    <property type="project" value="InterPro"/>
</dbReference>
<dbReference type="SUPFAM" id="SSF56276">
    <property type="entry name" value="S-adenosylmethionine decarboxylase"/>
    <property type="match status" value="1"/>
</dbReference>
<evidence type="ECO:0000256" key="9">
    <source>
        <dbReference type="ARBA" id="ARBA00023115"/>
    </source>
</evidence>
<evidence type="ECO:0000256" key="17">
    <source>
        <dbReference type="PIRSR" id="PIRSR001355-4"/>
    </source>
</evidence>
<evidence type="ECO:0000256" key="16">
    <source>
        <dbReference type="PIRSR" id="PIRSR001355-3"/>
    </source>
</evidence>
<sequence length="427" mass="48165">MFEPSAPPPSGTNYSAEHGCFEGPEKLLEIWFAPEPTSFRHQQLYSSSSDLSDDSAPPTPTAFQEQNLRAIHKSVWDTMLAQVRCTVVDIIHNQHLDAYLLSESSMFVYPHKIILKTCGTTSLLYALPTILEFASRFCNFHHVYRLFYSRKAFMFPEKQPNLHKSWQAEVDFLNDFFPDQGAAYVIGDTNSQEWHLYLTATYPTTISGAIRQALLDKTMSTDTTWTLGSPEERHYFSPHHLSSTAADYRPRDQTLEIIMTGLDPKAMTAFYQQDNEPAGTIGGQRVDRDTGLDKVHPDAKVNSYLFEPCGYSANAILDDGYYTIHVTPEPECSYASFESTIPITSDNYDPHSLGQLIEQVTGIFQPSEFTVTYFASKGAVASDESPQHHALAVHNTLGQLAGFKRKNKILLEFDGYDLVFGHYARRH</sequence>
<evidence type="ECO:0000256" key="12">
    <source>
        <dbReference type="ARBA" id="ARBA00023270"/>
    </source>
</evidence>
<feature type="binding site" evidence="15">
    <location>
        <position position="21"/>
    </location>
    <ligand>
        <name>substrate</name>
    </ligand>
</feature>
<dbReference type="GO" id="GO:0004014">
    <property type="term" value="F:adenosylmethionine decarboxylase activity"/>
    <property type="evidence" value="ECO:0007669"/>
    <property type="project" value="UniProtKB-EC"/>
</dbReference>
<evidence type="ECO:0000256" key="15">
    <source>
        <dbReference type="PIRSR" id="PIRSR001355-2"/>
    </source>
</evidence>
<dbReference type="InterPro" id="IPR018166">
    <property type="entry name" value="S-AdoMet_deCO2ase_CS"/>
</dbReference>
<keyword evidence="7 17" id="KW-0068">Autocatalytic cleavage</keyword>
<evidence type="ECO:0000256" key="14">
    <source>
        <dbReference type="PIRSR" id="PIRSR001355-1"/>
    </source>
</evidence>
<dbReference type="AlphaFoldDB" id="A0A1X2GH21"/>
<feature type="modified residue" description="Pyruvic acid (Ser); by autocatalysis" evidence="16">
    <location>
        <position position="104"/>
    </location>
</feature>
<evidence type="ECO:0000313" key="19">
    <source>
        <dbReference type="EMBL" id="ORX53572.1"/>
    </source>
</evidence>
<dbReference type="EC" id="4.1.1.50" evidence="4"/>
<evidence type="ECO:0000256" key="3">
    <source>
        <dbReference type="ARBA" id="ARBA00008466"/>
    </source>
</evidence>
<keyword evidence="8" id="KW-0745">Spermidine biosynthesis</keyword>
<keyword evidence="20" id="KW-1185">Reference proteome</keyword>
<reference evidence="19 20" key="1">
    <citation type="submission" date="2016-07" db="EMBL/GenBank/DDBJ databases">
        <title>Pervasive Adenine N6-methylation of Active Genes in Fungi.</title>
        <authorList>
            <consortium name="DOE Joint Genome Institute"/>
            <person name="Mondo S.J."/>
            <person name="Dannebaum R.O."/>
            <person name="Kuo R.C."/>
            <person name="Labutti K."/>
            <person name="Haridas S."/>
            <person name="Kuo A."/>
            <person name="Salamov A."/>
            <person name="Ahrendt S.R."/>
            <person name="Lipzen A."/>
            <person name="Sullivan W."/>
            <person name="Andreopoulos W.B."/>
            <person name="Clum A."/>
            <person name="Lindquist E."/>
            <person name="Daum C."/>
            <person name="Ramamoorthy G.K."/>
            <person name="Gryganskyi A."/>
            <person name="Culley D."/>
            <person name="Magnuson J.K."/>
            <person name="James T.Y."/>
            <person name="O'Malley M.A."/>
            <person name="Stajich J.E."/>
            <person name="Spatafora J.W."/>
            <person name="Visel A."/>
            <person name="Grigoriev I.V."/>
        </authorList>
    </citation>
    <scope>NUCLEOTIDE SEQUENCE [LARGE SCALE GENOMIC DNA]</scope>
    <source>
        <strain evidence="19 20">NRRL 3301</strain>
    </source>
</reference>
<evidence type="ECO:0000256" key="7">
    <source>
        <dbReference type="ARBA" id="ARBA00022813"/>
    </source>
</evidence>
<keyword evidence="13" id="KW-0670">Pyruvate</keyword>
<dbReference type="PROSITE" id="PS01336">
    <property type="entry name" value="ADOMETDC"/>
    <property type="match status" value="1"/>
</dbReference>
<keyword evidence="10" id="KW-0865">Zymogen</keyword>
<evidence type="ECO:0000256" key="2">
    <source>
        <dbReference type="ARBA" id="ARBA00004911"/>
    </source>
</evidence>